<protein>
    <submittedName>
        <fullName evidence="2">Uncharacterized protein</fullName>
    </submittedName>
</protein>
<feature type="compositionally biased region" description="Polar residues" evidence="1">
    <location>
        <begin position="79"/>
        <end position="89"/>
    </location>
</feature>
<organism evidence="2 3">
    <name type="scientific">Porcisia hertigi</name>
    <dbReference type="NCBI Taxonomy" id="2761500"/>
    <lineage>
        <taxon>Eukaryota</taxon>
        <taxon>Discoba</taxon>
        <taxon>Euglenozoa</taxon>
        <taxon>Kinetoplastea</taxon>
        <taxon>Metakinetoplastina</taxon>
        <taxon>Trypanosomatida</taxon>
        <taxon>Trypanosomatidae</taxon>
        <taxon>Leishmaniinae</taxon>
        <taxon>Porcisia</taxon>
    </lineage>
</organism>
<keyword evidence="3" id="KW-1185">Reference proteome</keyword>
<comment type="caution">
    <text evidence="2">The sequence shown here is derived from an EMBL/GenBank/DDBJ whole genome shotgun (WGS) entry which is preliminary data.</text>
</comment>
<gene>
    <name evidence="2" type="ORF">JKF63_07664</name>
</gene>
<dbReference type="RefSeq" id="XP_067759076.1">
    <property type="nucleotide sequence ID" value="XM_067903595.1"/>
</dbReference>
<evidence type="ECO:0000256" key="1">
    <source>
        <dbReference type="SAM" id="MobiDB-lite"/>
    </source>
</evidence>
<dbReference type="AlphaFoldDB" id="A0A836LHG4"/>
<proteinExistence type="predicted"/>
<reference evidence="2 3" key="1">
    <citation type="submission" date="2021-02" db="EMBL/GenBank/DDBJ databases">
        <title>Porcisia hertigi Genome sequencing and assembly.</title>
        <authorList>
            <person name="Almutairi H."/>
            <person name="Gatherer D."/>
        </authorList>
    </citation>
    <scope>NUCLEOTIDE SEQUENCE [LARGE SCALE GENOMIC DNA]</scope>
    <source>
        <strain evidence="2 3">C119</strain>
    </source>
</reference>
<feature type="compositionally biased region" description="Acidic residues" evidence="1">
    <location>
        <begin position="253"/>
        <end position="264"/>
    </location>
</feature>
<dbReference type="EMBL" id="JAFJZO010000010">
    <property type="protein sequence ID" value="KAG5510335.1"/>
    <property type="molecule type" value="Genomic_DNA"/>
</dbReference>
<name>A0A836LHG4_9TRYP</name>
<dbReference type="OrthoDB" id="273872at2759"/>
<feature type="region of interest" description="Disordered" evidence="1">
    <location>
        <begin position="69"/>
        <end position="89"/>
    </location>
</feature>
<feature type="region of interest" description="Disordered" evidence="1">
    <location>
        <begin position="245"/>
        <end position="277"/>
    </location>
</feature>
<sequence length="325" mass="34398">MKFHLHVVDGNAPTGSGAVSVSPPPTAAEATQATAVMLFAHMTLRCGHLSDVLAVSASTTPTIAREAAQRTQENRHHSGATQLGNADSSVSEDTQILQIAGNRLRGAADNGAAADLPYIDSDSSDTRTITPYAYFNSSFSEVEHSLRRAVCVCTESGTSMPPPYFDLIATTDMPTFDYIIEYYQQQRVRHGGAVVKGRGTKPVGVMHVVADDPSRAALVLQRVVELMLKRSGWCFSVDAHTAEEEEKALAAQTDDDEEDSDDEEGGHNARGAAGSRGGAVGVNTSGCGVQAGAWSGSVDSWVNHIDEAVHLFAQLFGVDVLVALV</sequence>
<dbReference type="KEGG" id="phet:94293672"/>
<dbReference type="Proteomes" id="UP000674318">
    <property type="component" value="Chromosome 10"/>
</dbReference>
<evidence type="ECO:0000313" key="3">
    <source>
        <dbReference type="Proteomes" id="UP000674318"/>
    </source>
</evidence>
<dbReference type="GeneID" id="94293672"/>
<accession>A0A836LHG4</accession>
<evidence type="ECO:0000313" key="2">
    <source>
        <dbReference type="EMBL" id="KAG5510335.1"/>
    </source>
</evidence>